<evidence type="ECO:0000313" key="3">
    <source>
        <dbReference type="Proteomes" id="UP001230908"/>
    </source>
</evidence>
<dbReference type="Proteomes" id="UP001230908">
    <property type="component" value="Unassembled WGS sequence"/>
</dbReference>
<name>A0ABU0ZT06_9ACTN</name>
<dbReference type="RefSeq" id="WP_308717425.1">
    <property type="nucleotide sequence ID" value="NZ_JAVHUY010000052.1"/>
</dbReference>
<keyword evidence="3" id="KW-1185">Reference proteome</keyword>
<accession>A0ABU0ZT06</accession>
<dbReference type="PROSITE" id="PS51257">
    <property type="entry name" value="PROKAR_LIPOPROTEIN"/>
    <property type="match status" value="1"/>
</dbReference>
<protein>
    <recommendedName>
        <fullName evidence="4">CARDB domain-containing protein</fullName>
    </recommendedName>
</protein>
<evidence type="ECO:0000313" key="2">
    <source>
        <dbReference type="EMBL" id="MDQ7910173.1"/>
    </source>
</evidence>
<feature type="chain" id="PRO_5045528063" description="CARDB domain-containing protein" evidence="1">
    <location>
        <begin position="19"/>
        <end position="279"/>
    </location>
</feature>
<sequence>MKASRRYLPSLLSAVALAACGSGGAPPRGTNLATLVSSNSCTVRAAAGGTAVDVEFGVLYVSPEPDPPRVEIEVAATGEVSATSTATLDQGITRVTVRLPLTGAGTARTYQQRIAIDAGEAVAEFDESERDNGLVVLVPVPAAPRADTEVPCRFVHPGDPTPPPVEPANPVVLDLASSLAPAIPAPGARFTVRLAFTNRSTLAAGPVTAVVTIQRTDGRGPREAFRDTLAIGGLARSTVAETAVERGLPTGGYSLHVEIRPAAGSNVRPRTYPDRPFAI</sequence>
<comment type="caution">
    <text evidence="2">The sequence shown here is derived from an EMBL/GenBank/DDBJ whole genome shotgun (WGS) entry which is preliminary data.</text>
</comment>
<gene>
    <name evidence="2" type="ORF">RB614_37330</name>
</gene>
<proteinExistence type="predicted"/>
<organism evidence="2 3">
    <name type="scientific">Phytohabitans maris</name>
    <dbReference type="NCBI Taxonomy" id="3071409"/>
    <lineage>
        <taxon>Bacteria</taxon>
        <taxon>Bacillati</taxon>
        <taxon>Actinomycetota</taxon>
        <taxon>Actinomycetes</taxon>
        <taxon>Micromonosporales</taxon>
        <taxon>Micromonosporaceae</taxon>
    </lineage>
</organism>
<dbReference type="EMBL" id="JAVHUY010000052">
    <property type="protein sequence ID" value="MDQ7910173.1"/>
    <property type="molecule type" value="Genomic_DNA"/>
</dbReference>
<reference evidence="2 3" key="1">
    <citation type="submission" date="2023-08" db="EMBL/GenBank/DDBJ databases">
        <title>Phytohabitans sansha sp. nov., isolated from marine sediment.</title>
        <authorList>
            <person name="Zhao Y."/>
            <person name="Yi K."/>
        </authorList>
    </citation>
    <scope>NUCLEOTIDE SEQUENCE [LARGE SCALE GENOMIC DNA]</scope>
    <source>
        <strain evidence="2 3">ZYX-F-186</strain>
    </source>
</reference>
<evidence type="ECO:0008006" key="4">
    <source>
        <dbReference type="Google" id="ProtNLM"/>
    </source>
</evidence>
<feature type="signal peptide" evidence="1">
    <location>
        <begin position="1"/>
        <end position="18"/>
    </location>
</feature>
<evidence type="ECO:0000256" key="1">
    <source>
        <dbReference type="SAM" id="SignalP"/>
    </source>
</evidence>
<keyword evidence="1" id="KW-0732">Signal</keyword>